<feature type="compositionally biased region" description="Basic and acidic residues" evidence="2">
    <location>
        <begin position="610"/>
        <end position="626"/>
    </location>
</feature>
<dbReference type="GO" id="GO:0070513">
    <property type="term" value="F:death domain binding"/>
    <property type="evidence" value="ECO:0007669"/>
    <property type="project" value="InterPro"/>
</dbReference>
<dbReference type="Pfam" id="PF00619">
    <property type="entry name" value="CARD"/>
    <property type="match status" value="1"/>
</dbReference>
<dbReference type="GO" id="GO:0002020">
    <property type="term" value="F:protease binding"/>
    <property type="evidence" value="ECO:0007669"/>
    <property type="project" value="InterPro"/>
</dbReference>
<dbReference type="Proteomes" id="UP001249851">
    <property type="component" value="Unassembled WGS sequence"/>
</dbReference>
<feature type="coiled-coil region" evidence="1">
    <location>
        <begin position="518"/>
        <end position="552"/>
    </location>
</feature>
<dbReference type="GO" id="GO:0042981">
    <property type="term" value="P:regulation of apoptotic process"/>
    <property type="evidence" value="ECO:0007669"/>
    <property type="project" value="InterPro"/>
</dbReference>
<name>A0AAD9QMV3_ACRCE</name>
<dbReference type="InterPro" id="IPR001315">
    <property type="entry name" value="CARD"/>
</dbReference>
<feature type="region of interest" description="Disordered" evidence="2">
    <location>
        <begin position="802"/>
        <end position="894"/>
    </location>
</feature>
<reference evidence="4" key="2">
    <citation type="journal article" date="2023" name="Science">
        <title>Genomic signatures of disease resistance in endangered staghorn corals.</title>
        <authorList>
            <person name="Vollmer S.V."/>
            <person name="Selwyn J.D."/>
            <person name="Despard B.A."/>
            <person name="Roesel C.L."/>
        </authorList>
    </citation>
    <scope>NUCLEOTIDE SEQUENCE</scope>
    <source>
        <strain evidence="4">K2</strain>
    </source>
</reference>
<feature type="domain" description="CARD" evidence="3">
    <location>
        <begin position="10"/>
        <end position="95"/>
    </location>
</feature>
<feature type="region of interest" description="Disordered" evidence="2">
    <location>
        <begin position="575"/>
        <end position="653"/>
    </location>
</feature>
<gene>
    <name evidence="4" type="ORF">P5673_012402</name>
</gene>
<keyword evidence="5" id="KW-1185">Reference proteome</keyword>
<evidence type="ECO:0000313" key="5">
    <source>
        <dbReference type="Proteomes" id="UP001249851"/>
    </source>
</evidence>
<dbReference type="Gene3D" id="1.10.533.10">
    <property type="entry name" value="Death Domain, Fas"/>
    <property type="match status" value="1"/>
</dbReference>
<organism evidence="4 5">
    <name type="scientific">Acropora cervicornis</name>
    <name type="common">Staghorn coral</name>
    <dbReference type="NCBI Taxonomy" id="6130"/>
    <lineage>
        <taxon>Eukaryota</taxon>
        <taxon>Metazoa</taxon>
        <taxon>Cnidaria</taxon>
        <taxon>Anthozoa</taxon>
        <taxon>Hexacorallia</taxon>
        <taxon>Scleractinia</taxon>
        <taxon>Astrocoeniina</taxon>
        <taxon>Acroporidae</taxon>
        <taxon>Acropora</taxon>
    </lineage>
</organism>
<keyword evidence="1" id="KW-0175">Coiled coil</keyword>
<dbReference type="CDD" id="cd01671">
    <property type="entry name" value="CARD"/>
    <property type="match status" value="1"/>
</dbReference>
<dbReference type="InterPro" id="IPR011029">
    <property type="entry name" value="DEATH-like_dom_sf"/>
</dbReference>
<protein>
    <recommendedName>
        <fullName evidence="3">CARD domain-containing protein</fullName>
    </recommendedName>
</protein>
<feature type="compositionally biased region" description="Polar residues" evidence="2">
    <location>
        <begin position="636"/>
        <end position="653"/>
    </location>
</feature>
<dbReference type="PANTHER" id="PTHR15034:SF5">
    <property type="entry name" value="DEATH DOMAIN-CONTAINING PROTEIN CRADD"/>
    <property type="match status" value="1"/>
</dbReference>
<dbReference type="PANTHER" id="PTHR15034">
    <property type="entry name" value="DEATH DOMAIN-CONTAINING PROTEIN CRADD"/>
    <property type="match status" value="1"/>
</dbReference>
<evidence type="ECO:0000256" key="1">
    <source>
        <dbReference type="SAM" id="Coils"/>
    </source>
</evidence>
<dbReference type="InterPro" id="IPR037939">
    <property type="entry name" value="CRADD"/>
</dbReference>
<sequence>MDGENITFDEILDANRVEIVQRLQLDRTFLFDYLRSKKIFDLGDCDLIRAEKTREQQAGKFLDVLITKGEEGYRHFIDAIQLLNPSLYEKITGQKATAMILAVIGTIQLVVRQRREEFRREQESNPKLCNAGAVLDHLRTNWELAVIWIHDKSRVYDDPHHRQLPVCLIAQLVEHSTGIAMDQGPSPLMMEGENFFLGSNSHGPDLDIMSNHLKRTMSDLQDLTIRYDEVLREKSVLEKKLSKTSRELWEKNQLIDELEKRYFDTKAMMMESHSSAKKVVEGAAQHQQEQNREMLERTHFIIALQMKLLSTKEEVDILKEKLEESNSEKENLLNRFSQISKNYDNQRRESMKLTEKLEHQKDNIQRAEELKVKVRQLQFSNQKLKQEKDEALREQEELKCWTEALKARYDIVEEDRKQTQESHESTVADYSELRDKADELELRLTICGREIEDLKKRCKDYEQTSNTYREQRDLYEKAWKETAAERDEMRKDREETMCKLTELIHGRDEAIDRQMEYSRQFELQYKKTAEELHQTKERLYQTEREMEDLRKAKLQRNPSDLVDHPFAAEKKNIKSLRIDTEAAPGNQLVEGTQIDENSPAESSQSSEDSFDWRSRRKTSDIIDSVKKRVAMHRSPVTEQHSGNDSGEGSPQKNLSLDEKLEELMPERKCLSPEAQNCLSLDRNRGRSLFKSAPTYNTLEYMFGPSVSKTTSIYGGFDSNHSAYSSFRSSRSRVSELPGRLEESDTVDDGERKAIERECKYEDETETLTRPGYFKSISSPSKINKSAKMCKSAGGSESCFDDKGDHLEDTEPFETKHCKGVTPKEPITLENGEEDKVKRSELEEIEEALKSPTLKGPFRRRSDALTDGKPRSSSVPNCLANDDRCQADVADNSSL</sequence>
<proteinExistence type="predicted"/>
<accession>A0AAD9QMV3</accession>
<feature type="compositionally biased region" description="Low complexity" evidence="2">
    <location>
        <begin position="595"/>
        <end position="607"/>
    </location>
</feature>
<comment type="caution">
    <text evidence="4">The sequence shown here is derived from an EMBL/GenBank/DDBJ whole genome shotgun (WGS) entry which is preliminary data.</text>
</comment>
<feature type="coiled-coil region" evidence="1">
    <location>
        <begin position="301"/>
        <end position="471"/>
    </location>
</feature>
<dbReference type="AlphaFoldDB" id="A0AAD9QMV3"/>
<dbReference type="SUPFAM" id="SSF47986">
    <property type="entry name" value="DEATH domain"/>
    <property type="match status" value="1"/>
</dbReference>
<evidence type="ECO:0000313" key="4">
    <source>
        <dbReference type="EMBL" id="KAK2564162.1"/>
    </source>
</evidence>
<reference evidence="4" key="1">
    <citation type="journal article" date="2023" name="G3 (Bethesda)">
        <title>Whole genome assembly and annotation of the endangered Caribbean coral Acropora cervicornis.</title>
        <authorList>
            <person name="Selwyn J.D."/>
            <person name="Vollmer S.V."/>
        </authorList>
    </citation>
    <scope>NUCLEOTIDE SEQUENCE</scope>
    <source>
        <strain evidence="4">K2</strain>
    </source>
</reference>
<dbReference type="PROSITE" id="PS50209">
    <property type="entry name" value="CARD"/>
    <property type="match status" value="1"/>
</dbReference>
<evidence type="ECO:0000259" key="3">
    <source>
        <dbReference type="PROSITE" id="PS50209"/>
    </source>
</evidence>
<evidence type="ECO:0000256" key="2">
    <source>
        <dbReference type="SAM" id="MobiDB-lite"/>
    </source>
</evidence>
<feature type="compositionally biased region" description="Basic and acidic residues" evidence="2">
    <location>
        <begin position="802"/>
        <end position="816"/>
    </location>
</feature>
<dbReference type="EMBL" id="JARQWQ010000023">
    <property type="protein sequence ID" value="KAK2564162.1"/>
    <property type="molecule type" value="Genomic_DNA"/>
</dbReference>
<feature type="coiled-coil region" evidence="1">
    <location>
        <begin position="213"/>
        <end position="261"/>
    </location>
</feature>
<feature type="compositionally biased region" description="Basic and acidic residues" evidence="2">
    <location>
        <begin position="859"/>
        <end position="869"/>
    </location>
</feature>